<feature type="transmembrane region" description="Helical" evidence="1">
    <location>
        <begin position="33"/>
        <end position="55"/>
    </location>
</feature>
<dbReference type="RefSeq" id="WP_072836552.1">
    <property type="nucleotide sequence ID" value="NZ_FQUU01000017.1"/>
</dbReference>
<keyword evidence="1" id="KW-1133">Transmembrane helix</keyword>
<dbReference type="OrthoDB" id="799967at2"/>
<accession>A0A1M5E4M0</accession>
<protein>
    <submittedName>
        <fullName evidence="2">Uncharacterized protein</fullName>
    </submittedName>
</protein>
<gene>
    <name evidence="2" type="ORF">SAMN02745131_03419</name>
</gene>
<dbReference type="AlphaFoldDB" id="A0A1M5E4M0"/>
<dbReference type="EMBL" id="FQUU01000017">
    <property type="protein sequence ID" value="SHF74177.1"/>
    <property type="molecule type" value="Genomic_DNA"/>
</dbReference>
<sequence>MKAKYTILLIAFGFCLGYVGEQMRLMHWQGWNIISLMATILKVVGVLWFAFKILSYDGFRRFMEK</sequence>
<evidence type="ECO:0000313" key="2">
    <source>
        <dbReference type="EMBL" id="SHF74177.1"/>
    </source>
</evidence>
<proteinExistence type="predicted"/>
<reference evidence="2 3" key="1">
    <citation type="submission" date="2016-11" db="EMBL/GenBank/DDBJ databases">
        <authorList>
            <person name="Jaros S."/>
            <person name="Januszkiewicz K."/>
            <person name="Wedrychowicz H."/>
        </authorList>
    </citation>
    <scope>NUCLEOTIDE SEQUENCE [LARGE SCALE GENOMIC DNA]</scope>
    <source>
        <strain evidence="2 3">DSM 18119</strain>
    </source>
</reference>
<evidence type="ECO:0000313" key="3">
    <source>
        <dbReference type="Proteomes" id="UP000184048"/>
    </source>
</evidence>
<dbReference type="Proteomes" id="UP000184048">
    <property type="component" value="Unassembled WGS sequence"/>
</dbReference>
<evidence type="ECO:0000256" key="1">
    <source>
        <dbReference type="SAM" id="Phobius"/>
    </source>
</evidence>
<organism evidence="2 3">
    <name type="scientific">Flavisolibacter ginsengisoli DSM 18119</name>
    <dbReference type="NCBI Taxonomy" id="1121884"/>
    <lineage>
        <taxon>Bacteria</taxon>
        <taxon>Pseudomonadati</taxon>
        <taxon>Bacteroidota</taxon>
        <taxon>Chitinophagia</taxon>
        <taxon>Chitinophagales</taxon>
        <taxon>Chitinophagaceae</taxon>
        <taxon>Flavisolibacter</taxon>
    </lineage>
</organism>
<keyword evidence="1" id="KW-0472">Membrane</keyword>
<keyword evidence="1" id="KW-0812">Transmembrane</keyword>
<keyword evidence="3" id="KW-1185">Reference proteome</keyword>
<name>A0A1M5E4M0_9BACT</name>